<sequence length="205" mass="22256">MLMLELFKMFSIGFIVALTGALVPGPMLFVTIDGTLKKGWRAGPEVFLGHAIIETVVLVLILFGLTALIGEQEMAFISVAGGLALVIFGIMTIMGARKTSYDPQSQDKVPSNSLVAGIVTSASNPYFWIWWLAAGSALVLESYKIGMLAVVFFIIGHWLADLGWFTAVSLSFSRGRGMFSQRTYKQILVSCGIFLILFGGWFAIG</sequence>
<protein>
    <submittedName>
        <fullName evidence="7">LysE family transporter</fullName>
    </submittedName>
</protein>
<feature type="transmembrane region" description="Helical" evidence="6">
    <location>
        <begin position="75"/>
        <end position="94"/>
    </location>
</feature>
<keyword evidence="2" id="KW-1003">Cell membrane</keyword>
<feature type="transmembrane region" description="Helical" evidence="6">
    <location>
        <begin position="12"/>
        <end position="34"/>
    </location>
</feature>
<evidence type="ECO:0000256" key="5">
    <source>
        <dbReference type="ARBA" id="ARBA00023136"/>
    </source>
</evidence>
<evidence type="ECO:0000256" key="1">
    <source>
        <dbReference type="ARBA" id="ARBA00004651"/>
    </source>
</evidence>
<evidence type="ECO:0000256" key="2">
    <source>
        <dbReference type="ARBA" id="ARBA00022475"/>
    </source>
</evidence>
<keyword evidence="4 6" id="KW-1133">Transmembrane helix</keyword>
<reference evidence="7" key="1">
    <citation type="journal article" date="2021" name="mSystems">
        <title>Bacteria and Archaea Synergistically Convert Glycine Betaine to Biogenic Methane in the Formosa Cold Seep of the South China Sea.</title>
        <authorList>
            <person name="Li L."/>
            <person name="Zhang W."/>
            <person name="Zhang S."/>
            <person name="Song L."/>
            <person name="Sun Q."/>
            <person name="Zhang H."/>
            <person name="Xiang H."/>
            <person name="Dong X."/>
        </authorList>
    </citation>
    <scope>NUCLEOTIDE SEQUENCE</scope>
    <source>
        <strain evidence="7">LLY</strain>
    </source>
</reference>
<feature type="transmembrane region" description="Helical" evidence="6">
    <location>
        <begin position="46"/>
        <end position="69"/>
    </location>
</feature>
<keyword evidence="8" id="KW-1185">Reference proteome</keyword>
<keyword evidence="3 6" id="KW-0812">Transmembrane</keyword>
<reference evidence="7" key="2">
    <citation type="submission" date="2021-04" db="EMBL/GenBank/DDBJ databases">
        <authorList>
            <person name="Dong X."/>
        </authorList>
    </citation>
    <scope>NUCLEOTIDE SEQUENCE</scope>
    <source>
        <strain evidence="7">LLY</strain>
    </source>
</reference>
<dbReference type="EMBL" id="JAGSOI010000032">
    <property type="protein sequence ID" value="MCM1987037.1"/>
    <property type="molecule type" value="Genomic_DNA"/>
</dbReference>
<evidence type="ECO:0000256" key="4">
    <source>
        <dbReference type="ARBA" id="ARBA00022989"/>
    </source>
</evidence>
<keyword evidence="5 6" id="KW-0472">Membrane</keyword>
<evidence type="ECO:0000313" key="8">
    <source>
        <dbReference type="Proteomes" id="UP001056766"/>
    </source>
</evidence>
<dbReference type="PANTHER" id="PTHR38825:SF1">
    <property type="entry name" value="TRANSPORTER, LYSE FAMILY"/>
    <property type="match status" value="1"/>
</dbReference>
<feature type="transmembrane region" description="Helical" evidence="6">
    <location>
        <begin position="114"/>
        <end position="133"/>
    </location>
</feature>
<comment type="subcellular location">
    <subcellularLocation>
        <location evidence="1">Cell membrane</location>
        <topology evidence="1">Multi-pass membrane protein</topology>
    </subcellularLocation>
</comment>
<dbReference type="Proteomes" id="UP001056766">
    <property type="component" value="Unassembled WGS sequence"/>
</dbReference>
<dbReference type="GO" id="GO:0006865">
    <property type="term" value="P:amino acid transport"/>
    <property type="evidence" value="ECO:0007669"/>
    <property type="project" value="InterPro"/>
</dbReference>
<organism evidence="7 8">
    <name type="scientific">Methanococcoides seepicolus</name>
    <dbReference type="NCBI Taxonomy" id="2828780"/>
    <lineage>
        <taxon>Archaea</taxon>
        <taxon>Methanobacteriati</taxon>
        <taxon>Methanobacteriota</taxon>
        <taxon>Stenosarchaea group</taxon>
        <taxon>Methanomicrobia</taxon>
        <taxon>Methanosarcinales</taxon>
        <taxon>Methanosarcinaceae</taxon>
        <taxon>Methanococcoides</taxon>
    </lineage>
</organism>
<evidence type="ECO:0000256" key="6">
    <source>
        <dbReference type="SAM" id="Phobius"/>
    </source>
</evidence>
<feature type="transmembrane region" description="Helical" evidence="6">
    <location>
        <begin position="145"/>
        <end position="167"/>
    </location>
</feature>
<gene>
    <name evidence="7" type="ORF">KDK67_08565</name>
</gene>
<dbReference type="Pfam" id="PF01810">
    <property type="entry name" value="LysE"/>
    <property type="match status" value="1"/>
</dbReference>
<proteinExistence type="predicted"/>
<dbReference type="PANTHER" id="PTHR38825">
    <property type="entry name" value="LYSINE EXPORTER PROTEIN (LYSE/YGGA)"/>
    <property type="match status" value="1"/>
</dbReference>
<accession>A0A9E4ZG41</accession>
<dbReference type="InterPro" id="IPR001123">
    <property type="entry name" value="LeuE-type"/>
</dbReference>
<evidence type="ECO:0000313" key="7">
    <source>
        <dbReference type="EMBL" id="MCM1987037.1"/>
    </source>
</evidence>
<evidence type="ECO:0000256" key="3">
    <source>
        <dbReference type="ARBA" id="ARBA00022692"/>
    </source>
</evidence>
<name>A0A9E4ZG41_9EURY</name>
<feature type="transmembrane region" description="Helical" evidence="6">
    <location>
        <begin position="187"/>
        <end position="204"/>
    </location>
</feature>
<dbReference type="AlphaFoldDB" id="A0A9E4ZG41"/>
<dbReference type="GO" id="GO:0005886">
    <property type="term" value="C:plasma membrane"/>
    <property type="evidence" value="ECO:0007669"/>
    <property type="project" value="UniProtKB-SubCell"/>
</dbReference>
<comment type="caution">
    <text evidence="7">The sequence shown here is derived from an EMBL/GenBank/DDBJ whole genome shotgun (WGS) entry which is preliminary data.</text>
</comment>